<dbReference type="AlphaFoldDB" id="A0A6C0BN96"/>
<dbReference type="GO" id="GO:0005615">
    <property type="term" value="C:extracellular space"/>
    <property type="evidence" value="ECO:0007669"/>
    <property type="project" value="TreeGrafter"/>
</dbReference>
<sequence>MTCPRKHTQVVLWKDQVFIKPVEVNRRSAVRALLRNIGKALEYKSLKQVQGRKHSPIQKFVHNKKCYLVYLGQPNRVDGFTRLDVDDVLYKTLRQAFPNPRKYTAVAALAAGLGMVGMLGWHQKDRLRDLFLGRKPKETSPEDDNILDKARAAYLEAYRKLADELKENPEDIEAILAEQVPGFQVSKRDLLSVDELKSKRPELQFETARKVPIETSPPPPSEFSLVLDELKSKRPELQLHMQAFETARKVPIETLPPPPSDQGPPPPKTPGPPPPGPPSQPPPPGPLGPPGPPPPGPPGPPGAPGAPGPPGPPGPPGAPGQPGIAKTKPKEAPKKLKETKWYKEFFKKPEREMCKVGVPGKQPNTFEIIELPKKGSSCPSCAVKKGKKWLTIRKLPDGTCPECGIRVGCKKKDKGCRLVPFRKGRWTKDKEWEELPPGDPGTDWKGDPVTDWKCPKCAVRFEGKLHVLDKSVKQCPECAYKDQDDEWYFKKRIEDAHGKKTCPAKECDKGREAWPAIKASVLAPRFPALPQIYNLDSKGNDIKSAEDLKAKGFTDLLTSIGRLLPMAQTLDGWSQVAAALSKFNEQYVQEAKDYKKQRVELNKTLYSMNLSTLEPAGRVWTSCVEFLTTWRRLAPKFKLFFYTELPRELSVVRYSHLDYYLFTISDPWEHPEFEEQLRQVAATVKKEQKEVYNKLVQDFKKVYDKDIWKPLTRTREWLRCQEIWNELKQFEPLEEVKEPSVFFGLPGVDSHLSHTVQGWLKNAMEIKRKKVVTLNFPEDMTFQGRQTVQNYFRVLITGILKNEYPKGSEICERHEALLYVCGCMDAKSLNPGKSIDAKKMHQQYTMRLRGKKPCDELDPSGVQS</sequence>
<dbReference type="GO" id="GO:0030198">
    <property type="term" value="P:extracellular matrix organization"/>
    <property type="evidence" value="ECO:0007669"/>
    <property type="project" value="TreeGrafter"/>
</dbReference>
<proteinExistence type="predicted"/>
<reference evidence="3" key="1">
    <citation type="journal article" date="2020" name="Nature">
        <title>Giant virus diversity and host interactions through global metagenomics.</title>
        <authorList>
            <person name="Schulz F."/>
            <person name="Roux S."/>
            <person name="Paez-Espino D."/>
            <person name="Jungbluth S."/>
            <person name="Walsh D.A."/>
            <person name="Denef V.J."/>
            <person name="McMahon K.D."/>
            <person name="Konstantinidis K.T."/>
            <person name="Eloe-Fadrosh E.A."/>
            <person name="Kyrpides N.C."/>
            <person name="Woyke T."/>
        </authorList>
    </citation>
    <scope>NUCLEOTIDE SEQUENCE</scope>
    <source>
        <strain evidence="3">GVMAG-M-3300018080-19</strain>
    </source>
</reference>
<feature type="transmembrane region" description="Helical" evidence="2">
    <location>
        <begin position="103"/>
        <end position="121"/>
    </location>
</feature>
<dbReference type="PANTHER" id="PTHR24023:SF1082">
    <property type="entry name" value="COLLAGEN TRIPLE HELIX REPEAT"/>
    <property type="match status" value="1"/>
</dbReference>
<evidence type="ECO:0000256" key="1">
    <source>
        <dbReference type="SAM" id="MobiDB-lite"/>
    </source>
</evidence>
<accession>A0A6C0BN96</accession>
<dbReference type="GO" id="GO:0030020">
    <property type="term" value="F:extracellular matrix structural constituent conferring tensile strength"/>
    <property type="evidence" value="ECO:0007669"/>
    <property type="project" value="TreeGrafter"/>
</dbReference>
<keyword evidence="2" id="KW-0472">Membrane</keyword>
<dbReference type="PANTHER" id="PTHR24023">
    <property type="entry name" value="COLLAGEN ALPHA"/>
    <property type="match status" value="1"/>
</dbReference>
<dbReference type="EMBL" id="MN739211">
    <property type="protein sequence ID" value="QHS93885.1"/>
    <property type="molecule type" value="Genomic_DNA"/>
</dbReference>
<keyword evidence="2" id="KW-0812">Transmembrane</keyword>
<feature type="region of interest" description="Disordered" evidence="1">
    <location>
        <begin position="252"/>
        <end position="336"/>
    </location>
</feature>
<feature type="compositionally biased region" description="Pro residues" evidence="1">
    <location>
        <begin position="254"/>
        <end position="319"/>
    </location>
</feature>
<dbReference type="InterPro" id="IPR050149">
    <property type="entry name" value="Collagen_superfamily"/>
</dbReference>
<organism evidence="3">
    <name type="scientific">viral metagenome</name>
    <dbReference type="NCBI Taxonomy" id="1070528"/>
    <lineage>
        <taxon>unclassified sequences</taxon>
        <taxon>metagenomes</taxon>
        <taxon>organismal metagenomes</taxon>
    </lineage>
</organism>
<name>A0A6C0BN96_9ZZZZ</name>
<keyword evidence="2" id="KW-1133">Transmembrane helix</keyword>
<evidence type="ECO:0000313" key="3">
    <source>
        <dbReference type="EMBL" id="QHS93885.1"/>
    </source>
</evidence>
<protein>
    <submittedName>
        <fullName evidence="3">Uncharacterized protein</fullName>
    </submittedName>
</protein>
<evidence type="ECO:0000256" key="2">
    <source>
        <dbReference type="SAM" id="Phobius"/>
    </source>
</evidence>
<dbReference type="GO" id="GO:0031012">
    <property type="term" value="C:extracellular matrix"/>
    <property type="evidence" value="ECO:0007669"/>
    <property type="project" value="TreeGrafter"/>
</dbReference>